<evidence type="ECO:0000256" key="1">
    <source>
        <dbReference type="SAM" id="MobiDB-lite"/>
    </source>
</evidence>
<feature type="region of interest" description="Disordered" evidence="1">
    <location>
        <begin position="214"/>
        <end position="234"/>
    </location>
</feature>
<dbReference type="AlphaFoldDB" id="A0A0E2EG86"/>
<dbReference type="RefSeq" id="WP_002684911.1">
    <property type="nucleotide sequence ID" value="NZ_CM001795.1"/>
</dbReference>
<name>A0A0E2EG86_TREDN</name>
<evidence type="ECO:0000313" key="2">
    <source>
        <dbReference type="EMBL" id="EMB32500.1"/>
    </source>
</evidence>
<dbReference type="EMBL" id="AGDV01000014">
    <property type="protein sequence ID" value="EMB32500.1"/>
    <property type="molecule type" value="Genomic_DNA"/>
</dbReference>
<dbReference type="HOGENOM" id="CLU_457028_0_0_12"/>
<comment type="caution">
    <text evidence="2">The sequence shown here is derived from an EMBL/GenBank/DDBJ whole genome shotgun (WGS) entry which is preliminary data.</text>
</comment>
<organism evidence="2">
    <name type="scientific">Treponema denticola H-22</name>
    <dbReference type="NCBI Taxonomy" id="999432"/>
    <lineage>
        <taxon>Bacteria</taxon>
        <taxon>Pseudomonadati</taxon>
        <taxon>Spirochaetota</taxon>
        <taxon>Spirochaetia</taxon>
        <taxon>Spirochaetales</taxon>
        <taxon>Treponemataceae</taxon>
        <taxon>Treponema</taxon>
    </lineage>
</organism>
<gene>
    <name evidence="2" type="ORF">HMPREF9726_01724</name>
</gene>
<accession>A0A0E2EG86</accession>
<dbReference type="PATRIC" id="fig|999432.5.peg.1789"/>
<proteinExistence type="predicted"/>
<sequence>MNQDRVKEILLETADTELEFSVVFTGKSSKKVNGLYKPDTHEIILHNKNFANDNELIYTAVHEYTHHKQCEKEGGFYSTRVHSPKFWTLFHSLLAEAEKKGFYKITLEESPELLELTDEIRQVIMVEDGKLMKELGRLLGKARPLCKKAGVRYEDYVDRVLCLPRASATAIEKISAYNVNPAIGYEAMKFVANIGNAEKRAEAEEMFLNKTSPATVRGTISKKKEEDPRRTLEKEKRRLEKTILSLQARLETVESRLANMPISPFIIAVIFSIFMSLPTIGQNSNPIPIPPVPPIPGMPEIPKPNTINPVLPQAPAAPEFLKITNQPKTEKTVTRKKISPAEMIERLNSSQGGAFAKRLMSTLIENDDQGFDVLNKIIEELSKDNLQGFPIQTVESKNKKSVLIKNFNFNGKNMLEEFGSFAVSGITADKSFFMAAESKAAAAGQKNGERLYIFAKRNIAGTYKLFVEIDQDTKNHSSLFFKFFKNSPFDAKLDQNILFSQIKTDRLDLDAVFDLTAE</sequence>
<feature type="compositionally biased region" description="Basic and acidic residues" evidence="1">
    <location>
        <begin position="222"/>
        <end position="234"/>
    </location>
</feature>
<protein>
    <submittedName>
        <fullName evidence="2">Uncharacterized protein</fullName>
    </submittedName>
</protein>
<dbReference type="Proteomes" id="UP000011705">
    <property type="component" value="Chromosome"/>
</dbReference>
<reference evidence="2" key="1">
    <citation type="submission" date="2012-01" db="EMBL/GenBank/DDBJ databases">
        <title>The Genome Sequence of Treponema denticola H-22.</title>
        <authorList>
            <consortium name="The Broad Institute Genome Sequencing Platform"/>
            <person name="Earl A."/>
            <person name="Ward D."/>
            <person name="Feldgarden M."/>
            <person name="Gevers D."/>
            <person name="Blanton J.M."/>
            <person name="Fenno C.J."/>
            <person name="Baranova O.V."/>
            <person name="Mathney J."/>
            <person name="Dewhirst F.E."/>
            <person name="Izard J."/>
            <person name="Young S.K."/>
            <person name="Zeng Q."/>
            <person name="Gargeya S."/>
            <person name="Fitzgerald M."/>
            <person name="Haas B."/>
            <person name="Abouelleil A."/>
            <person name="Alvarado L."/>
            <person name="Arachchi H.M."/>
            <person name="Berlin A."/>
            <person name="Chapman S.B."/>
            <person name="Gearin G."/>
            <person name="Goldberg J."/>
            <person name="Griggs A."/>
            <person name="Gujja S."/>
            <person name="Hansen M."/>
            <person name="Heiman D."/>
            <person name="Howarth C."/>
            <person name="Larimer J."/>
            <person name="Lui A."/>
            <person name="MacDonald P.J.P."/>
            <person name="McCowen C."/>
            <person name="Montmayeur A."/>
            <person name="Murphy C."/>
            <person name="Neiman D."/>
            <person name="Pearson M."/>
            <person name="Priest M."/>
            <person name="Roberts A."/>
            <person name="Saif S."/>
            <person name="Shea T."/>
            <person name="Sisk P."/>
            <person name="Stolte C."/>
            <person name="Sykes S."/>
            <person name="Wortman J."/>
            <person name="Nusbaum C."/>
            <person name="Birren B."/>
        </authorList>
    </citation>
    <scope>NUCLEOTIDE SEQUENCE [LARGE SCALE GENOMIC DNA]</scope>
    <source>
        <strain evidence="2">H-22</strain>
    </source>
</reference>